<name>A0A7W8J7Z9_9BACT</name>
<protein>
    <submittedName>
        <fullName evidence="2">Uncharacterized protein</fullName>
    </submittedName>
</protein>
<proteinExistence type="predicted"/>
<gene>
    <name evidence="2" type="ORF">HDF10_002268</name>
</gene>
<organism evidence="2 3">
    <name type="scientific">Tunturiibacter lichenicola</name>
    <dbReference type="NCBI Taxonomy" id="2051959"/>
    <lineage>
        <taxon>Bacteria</taxon>
        <taxon>Pseudomonadati</taxon>
        <taxon>Acidobacteriota</taxon>
        <taxon>Terriglobia</taxon>
        <taxon>Terriglobales</taxon>
        <taxon>Acidobacteriaceae</taxon>
        <taxon>Tunturiibacter</taxon>
    </lineage>
</organism>
<feature type="chain" id="PRO_5031480156" evidence="1">
    <location>
        <begin position="23"/>
        <end position="160"/>
    </location>
</feature>
<keyword evidence="1" id="KW-0732">Signal</keyword>
<dbReference type="EMBL" id="JACHDZ010000003">
    <property type="protein sequence ID" value="MBB5344289.1"/>
    <property type="molecule type" value="Genomic_DNA"/>
</dbReference>
<feature type="signal peptide" evidence="1">
    <location>
        <begin position="1"/>
        <end position="22"/>
    </location>
</feature>
<dbReference type="AlphaFoldDB" id="A0A7W8J7Z9"/>
<evidence type="ECO:0000313" key="2">
    <source>
        <dbReference type="EMBL" id="MBB5344289.1"/>
    </source>
</evidence>
<comment type="caution">
    <text evidence="2">The sequence shown here is derived from an EMBL/GenBank/DDBJ whole genome shotgun (WGS) entry which is preliminary data.</text>
</comment>
<evidence type="ECO:0000256" key="1">
    <source>
        <dbReference type="SAM" id="SignalP"/>
    </source>
</evidence>
<evidence type="ECO:0000313" key="3">
    <source>
        <dbReference type="Proteomes" id="UP000569092"/>
    </source>
</evidence>
<reference evidence="2 3" key="1">
    <citation type="submission" date="2020-08" db="EMBL/GenBank/DDBJ databases">
        <title>Genomic Encyclopedia of Type Strains, Phase IV (KMG-V): Genome sequencing to study the core and pangenomes of soil and plant-associated prokaryotes.</title>
        <authorList>
            <person name="Whitman W."/>
        </authorList>
    </citation>
    <scope>NUCLEOTIDE SEQUENCE [LARGE SCALE GENOMIC DNA]</scope>
    <source>
        <strain evidence="2 3">M8US30</strain>
    </source>
</reference>
<accession>A0A7W8J7Z9</accession>
<sequence length="160" mass="17517">MSNVILRKAKAFATIVTITVLAAECMPASSQKKPCPALVTNIQDHKFQPGQVWAYEGRANEAASTLTILRIDSNEKIGTIVQVRIDGLKAHNPRGEIVPSVEHMPFTHDAMLLSVTRLLKSNQPIPTLEGLDRWQADCGGIYSISVRDAIDVMEKTLNAP</sequence>
<dbReference type="Proteomes" id="UP000569092">
    <property type="component" value="Unassembled WGS sequence"/>
</dbReference>